<accession>A0ABW5S365</accession>
<dbReference type="Gene3D" id="2.115.10.20">
    <property type="entry name" value="Glycosyl hydrolase domain, family 43"/>
    <property type="match status" value="1"/>
</dbReference>
<dbReference type="Pfam" id="PF02435">
    <property type="entry name" value="Glyco_hydro_68"/>
    <property type="match status" value="1"/>
</dbReference>
<evidence type="ECO:0000313" key="4">
    <source>
        <dbReference type="Proteomes" id="UP001597399"/>
    </source>
</evidence>
<dbReference type="InterPro" id="IPR003469">
    <property type="entry name" value="Glyco_hydro_68"/>
</dbReference>
<evidence type="ECO:0000313" key="3">
    <source>
        <dbReference type="EMBL" id="MFD2693833.1"/>
    </source>
</evidence>
<keyword evidence="3" id="KW-0378">Hydrolase</keyword>
<name>A0ABW5S365_9BACL</name>
<evidence type="ECO:0000256" key="1">
    <source>
        <dbReference type="ARBA" id="ARBA00006775"/>
    </source>
</evidence>
<dbReference type="RefSeq" id="WP_253061330.1">
    <property type="nucleotide sequence ID" value="NZ_JAMXWM010000008.1"/>
</dbReference>
<proteinExistence type="inferred from homology"/>
<reference evidence="4" key="1">
    <citation type="journal article" date="2019" name="Int. J. Syst. Evol. Microbiol.">
        <title>The Global Catalogue of Microorganisms (GCM) 10K type strain sequencing project: providing services to taxonomists for standard genome sequencing and annotation.</title>
        <authorList>
            <consortium name="The Broad Institute Genomics Platform"/>
            <consortium name="The Broad Institute Genome Sequencing Center for Infectious Disease"/>
            <person name="Wu L."/>
            <person name="Ma J."/>
        </authorList>
    </citation>
    <scope>NUCLEOTIDE SEQUENCE [LARGE SCALE GENOMIC DNA]</scope>
    <source>
        <strain evidence="4">TISTR 2466</strain>
    </source>
</reference>
<comment type="caution">
    <text evidence="3">The sequence shown here is derived from an EMBL/GenBank/DDBJ whole genome shotgun (WGS) entry which is preliminary data.</text>
</comment>
<dbReference type="SUPFAM" id="SSF75005">
    <property type="entry name" value="Arabinanase/levansucrase/invertase"/>
    <property type="match status" value="1"/>
</dbReference>
<protein>
    <submittedName>
        <fullName evidence="3">Glycoside hydrolase family 68 protein</fullName>
    </submittedName>
</protein>
<organism evidence="3 4">
    <name type="scientific">Sporolactobacillus shoreicorticis</name>
    <dbReference type="NCBI Taxonomy" id="1923877"/>
    <lineage>
        <taxon>Bacteria</taxon>
        <taxon>Bacillati</taxon>
        <taxon>Bacillota</taxon>
        <taxon>Bacilli</taxon>
        <taxon>Bacillales</taxon>
        <taxon>Sporolactobacillaceae</taxon>
        <taxon>Sporolactobacillus</taxon>
    </lineage>
</organism>
<keyword evidence="4" id="KW-1185">Reference proteome</keyword>
<dbReference type="EMBL" id="JBHUMQ010000023">
    <property type="protein sequence ID" value="MFD2693833.1"/>
    <property type="molecule type" value="Genomic_DNA"/>
</dbReference>
<sequence>MKSLDPERDIWDNWLVVDEEGKTADVNGYNVLIALGAPIGDLSQARVMYFYSKKDENSWAPGGYVFTERLIDDTQEWSGSTIFTDDGYLQFFYTIASSYQDPEIEIYQTNQRFATAKVPISANNDKLQLLDPTYHELLIEPDGYLYQSVAQASRQEQRFPVQHRADLGSDQVNNFTFRDSHYFKDPADGSEYLLFEANTGEALHAEGTIRDQFIGAFPDGYQPSADDLKANGCVGVLKLSDKRTKADFLPPILTSNLVTDEIERINVIVRDDLYYLFAVTHGNKMTVDSNDLVNRDFMIGFVSSELFGPYVPLNKTGLVISQKSPGDPYVGQENNEQYVYSWLVIPAENGRFAEVSYANFSSDSSGGIQKIKSAGPVIELLINGASTRVGQILGTFNPAGSL</sequence>
<dbReference type="Proteomes" id="UP001597399">
    <property type="component" value="Unassembled WGS sequence"/>
</dbReference>
<dbReference type="InterPro" id="IPR023296">
    <property type="entry name" value="Glyco_hydro_beta-prop_sf"/>
</dbReference>
<gene>
    <name evidence="3" type="ORF">ACFSUE_09380</name>
</gene>
<dbReference type="GO" id="GO:0016787">
    <property type="term" value="F:hydrolase activity"/>
    <property type="evidence" value="ECO:0007669"/>
    <property type="project" value="UniProtKB-KW"/>
</dbReference>
<evidence type="ECO:0000256" key="2">
    <source>
        <dbReference type="RuleBase" id="RU361220"/>
    </source>
</evidence>
<comment type="similarity">
    <text evidence="1 2">Belongs to the glycosyl hydrolase 68 family.</text>
</comment>